<dbReference type="InterPro" id="IPR028098">
    <property type="entry name" value="Glyco_trans_4-like_N"/>
</dbReference>
<protein>
    <recommendedName>
        <fullName evidence="1">Glycosyltransferase subfamily 4-like N-terminal domain-containing protein</fullName>
    </recommendedName>
</protein>
<keyword evidence="3" id="KW-1185">Reference proteome</keyword>
<dbReference type="EMBL" id="BMKG01000022">
    <property type="protein sequence ID" value="GGC16885.1"/>
    <property type="molecule type" value="Genomic_DNA"/>
</dbReference>
<dbReference type="Pfam" id="PF13692">
    <property type="entry name" value="Glyco_trans_1_4"/>
    <property type="match status" value="1"/>
</dbReference>
<evidence type="ECO:0000313" key="2">
    <source>
        <dbReference type="EMBL" id="GGC16885.1"/>
    </source>
</evidence>
<evidence type="ECO:0000313" key="3">
    <source>
        <dbReference type="Proteomes" id="UP000622638"/>
    </source>
</evidence>
<dbReference type="Pfam" id="PF13579">
    <property type="entry name" value="Glyco_trans_4_4"/>
    <property type="match status" value="1"/>
</dbReference>
<gene>
    <name evidence="2" type="ORF">GCM10011572_42760</name>
</gene>
<reference evidence="3" key="1">
    <citation type="journal article" date="2019" name="Int. J. Syst. Evol. Microbiol.">
        <title>The Global Catalogue of Microorganisms (GCM) 10K type strain sequencing project: providing services to taxonomists for standard genome sequencing and annotation.</title>
        <authorList>
            <consortium name="The Broad Institute Genomics Platform"/>
            <consortium name="The Broad Institute Genome Sequencing Center for Infectious Disease"/>
            <person name="Wu L."/>
            <person name="Ma J."/>
        </authorList>
    </citation>
    <scope>NUCLEOTIDE SEQUENCE [LARGE SCALE GENOMIC DNA]</scope>
    <source>
        <strain evidence="3">CGMCC 1.15931</strain>
    </source>
</reference>
<comment type="caution">
    <text evidence="2">The sequence shown here is derived from an EMBL/GenBank/DDBJ whole genome shotgun (WGS) entry which is preliminary data.</text>
</comment>
<name>A0ABQ1L3U5_9BURK</name>
<evidence type="ECO:0000259" key="1">
    <source>
        <dbReference type="Pfam" id="PF13579"/>
    </source>
</evidence>
<dbReference type="InterPro" id="IPR050194">
    <property type="entry name" value="Glycosyltransferase_grp1"/>
</dbReference>
<dbReference type="SUPFAM" id="SSF53756">
    <property type="entry name" value="UDP-Glycosyltransferase/glycogen phosphorylase"/>
    <property type="match status" value="1"/>
</dbReference>
<feature type="domain" description="Glycosyltransferase subfamily 4-like N-terminal" evidence="1">
    <location>
        <begin position="33"/>
        <end position="207"/>
    </location>
</feature>
<dbReference type="NCBIfam" id="TIGR04063">
    <property type="entry name" value="stp3"/>
    <property type="match status" value="1"/>
</dbReference>
<accession>A0ABQ1L3U5</accession>
<dbReference type="Gene3D" id="3.40.50.2000">
    <property type="entry name" value="Glycogen Phosphorylase B"/>
    <property type="match status" value="2"/>
</dbReference>
<dbReference type="Proteomes" id="UP000622638">
    <property type="component" value="Unassembled WGS sequence"/>
</dbReference>
<proteinExistence type="predicted"/>
<sequence>MGTLDILATNAPPATKPLRILHVLDHSIPLHSGYTFRTRSILQQQRALGWETHHITSPKQGDGPDGHETVDGLCFYRTAPSRGTLARLPVLNQLAVIDRLAERLLAVAADIRPDILHAHSPALNAVAALRVGRKLGIPVVYEIRAFWEDAAVDHGTSREWGVRYRLTRAMETWALKRVDAATTICEGLRAEIVGRGIPAAKVDVIPNAVDVADFSVDGVRDAALVAKLGLEGKTVLGFIGSFYAYEGLNILLDALPAMLARRPDIRVLLVGGGPQDAALRSQAESLGVAEQVIFTGRVPHAEVQRYYDIVDVLCYPRLKMRLTDLVTPLKPLEAMAQGRLLAASDVGGHRELIEDGRTGVLFAAGDAPALAQRVLALLDAPHQWTQLRAQGRRFVEEQRSWAASVGRYRKVYGKLVPGRVQESAR</sequence>
<organism evidence="2 3">
    <name type="scientific">Pseudoduganella buxea</name>
    <dbReference type="NCBI Taxonomy" id="1949069"/>
    <lineage>
        <taxon>Bacteria</taxon>
        <taxon>Pseudomonadati</taxon>
        <taxon>Pseudomonadota</taxon>
        <taxon>Betaproteobacteria</taxon>
        <taxon>Burkholderiales</taxon>
        <taxon>Oxalobacteraceae</taxon>
        <taxon>Telluria group</taxon>
        <taxon>Pseudoduganella</taxon>
    </lineage>
</organism>
<dbReference type="CDD" id="cd03794">
    <property type="entry name" value="GT4_WbuB-like"/>
    <property type="match status" value="1"/>
</dbReference>
<dbReference type="PANTHER" id="PTHR45947">
    <property type="entry name" value="SULFOQUINOVOSYL TRANSFERASE SQD2"/>
    <property type="match status" value="1"/>
</dbReference>
<dbReference type="PANTHER" id="PTHR45947:SF3">
    <property type="entry name" value="SULFOQUINOVOSYL TRANSFERASE SQD2"/>
    <property type="match status" value="1"/>
</dbReference>
<dbReference type="InterPro" id="IPR024004">
    <property type="entry name" value="PEP-CTERM/XrtA_GlycosylTrfase"/>
</dbReference>